<evidence type="ECO:0000313" key="2">
    <source>
        <dbReference type="Proteomes" id="UP001387100"/>
    </source>
</evidence>
<organism evidence="1 2">
    <name type="scientific">Pseudokineococcus basanitobsidens</name>
    <dbReference type="NCBI Taxonomy" id="1926649"/>
    <lineage>
        <taxon>Bacteria</taxon>
        <taxon>Bacillati</taxon>
        <taxon>Actinomycetota</taxon>
        <taxon>Actinomycetes</taxon>
        <taxon>Kineosporiales</taxon>
        <taxon>Kineosporiaceae</taxon>
        <taxon>Pseudokineococcus</taxon>
    </lineage>
</organism>
<accession>A0ABU8RHV6</accession>
<reference evidence="1 2" key="1">
    <citation type="journal article" date="2017" name="Int. J. Syst. Evol. Microbiol.">
        <title>Pseudokineococcus basanitobsidens sp. nov., isolated from volcanic rock.</title>
        <authorList>
            <person name="Lee D.W."/>
            <person name="Park M.Y."/>
            <person name="Kim J.J."/>
            <person name="Kim B.S."/>
        </authorList>
    </citation>
    <scope>NUCLEOTIDE SEQUENCE [LARGE SCALE GENOMIC DNA]</scope>
    <source>
        <strain evidence="1 2">DSM 103726</strain>
    </source>
</reference>
<protein>
    <submittedName>
        <fullName evidence="1">Uncharacterized protein</fullName>
    </submittedName>
</protein>
<evidence type="ECO:0000313" key="1">
    <source>
        <dbReference type="EMBL" id="MEJ5944554.1"/>
    </source>
</evidence>
<gene>
    <name evidence="1" type="ORF">WDZ17_04500</name>
</gene>
<name>A0ABU8RHV6_9ACTN</name>
<keyword evidence="2" id="KW-1185">Reference proteome</keyword>
<dbReference type="RefSeq" id="WP_339573940.1">
    <property type="nucleotide sequence ID" value="NZ_JBBIAA010000003.1"/>
</dbReference>
<dbReference type="EMBL" id="JBBIAA010000003">
    <property type="protein sequence ID" value="MEJ5944554.1"/>
    <property type="molecule type" value="Genomic_DNA"/>
</dbReference>
<dbReference type="Proteomes" id="UP001387100">
    <property type="component" value="Unassembled WGS sequence"/>
</dbReference>
<proteinExistence type="predicted"/>
<comment type="caution">
    <text evidence="1">The sequence shown here is derived from an EMBL/GenBank/DDBJ whole genome shotgun (WGS) entry which is preliminary data.</text>
</comment>
<sequence length="92" mass="10142">MTESDPEGLDQVQRRLQDVIGSLRHLQGERPSTVREQLERGIAEAGLPEQPGSWLRDCAAEIAAGRVVVIGPKEIPEEVEHLEPDPEQHATS</sequence>